<dbReference type="InterPro" id="IPR012337">
    <property type="entry name" value="RNaseH-like_sf"/>
</dbReference>
<gene>
    <name evidence="1" type="ORF">PTTW11_11377</name>
</gene>
<dbReference type="EMBL" id="OCTH03000005">
    <property type="protein sequence ID" value="CAE7221085.1"/>
    <property type="molecule type" value="Genomic_DNA"/>
</dbReference>
<reference evidence="1" key="1">
    <citation type="submission" date="2021-02" db="EMBL/GenBank/DDBJ databases">
        <authorList>
            <person name="Syme A R."/>
            <person name="Syme A R."/>
            <person name="Moolhuijzen P."/>
        </authorList>
    </citation>
    <scope>NUCLEOTIDE SEQUENCE</scope>
    <source>
        <strain evidence="1">W1-1</strain>
    </source>
</reference>
<evidence type="ECO:0000313" key="1">
    <source>
        <dbReference type="EMBL" id="CAE7221085.1"/>
    </source>
</evidence>
<protein>
    <submittedName>
        <fullName evidence="1">Uncharacterized protein</fullName>
    </submittedName>
</protein>
<accession>A0A6S6WGC5</accession>
<comment type="caution">
    <text evidence="1">The sequence shown here is derived from an EMBL/GenBank/DDBJ whole genome shotgun (WGS) entry which is preliminary data.</text>
</comment>
<evidence type="ECO:0000313" key="2">
    <source>
        <dbReference type="Proteomes" id="UP000472372"/>
    </source>
</evidence>
<sequence>MRCTGLTAADWAVITEYQDCLQPLKLATERLEGRGKAGNFGAIYEIIPVFEYVLSALEARARPYEQVDFNYTDAPEDHLHINLRAAWSKANDYYNKLDDSPVYYAAVCLHPYYKYYCENSWADKPEWLTAANAGFKQLWQQYKPSCQRPPSRTNTTTIANGIDDVIESFTRRNSNKEKAAHDDEYERWRT</sequence>
<dbReference type="SUPFAM" id="SSF53098">
    <property type="entry name" value="Ribonuclease H-like"/>
    <property type="match status" value="1"/>
</dbReference>
<dbReference type="Proteomes" id="UP000472372">
    <property type="component" value="Unassembled WGS sequence"/>
</dbReference>
<name>A0A6S6WGC5_9PLEO</name>
<organism evidence="1 2">
    <name type="scientific">Pyrenophora teres f. teres</name>
    <dbReference type="NCBI Taxonomy" id="97479"/>
    <lineage>
        <taxon>Eukaryota</taxon>
        <taxon>Fungi</taxon>
        <taxon>Dikarya</taxon>
        <taxon>Ascomycota</taxon>
        <taxon>Pezizomycotina</taxon>
        <taxon>Dothideomycetes</taxon>
        <taxon>Pleosporomycetidae</taxon>
        <taxon>Pleosporales</taxon>
        <taxon>Pleosporineae</taxon>
        <taxon>Pleosporaceae</taxon>
        <taxon>Pyrenophora</taxon>
    </lineage>
</organism>
<proteinExistence type="predicted"/>
<dbReference type="AlphaFoldDB" id="A0A6S6WGC5"/>